<evidence type="ECO:0000256" key="2">
    <source>
        <dbReference type="ARBA" id="ARBA00012616"/>
    </source>
</evidence>
<dbReference type="InterPro" id="IPR027266">
    <property type="entry name" value="TrmE/GcvT-like"/>
</dbReference>
<dbReference type="GO" id="GO:0008168">
    <property type="term" value="F:methyltransferase activity"/>
    <property type="evidence" value="ECO:0007669"/>
    <property type="project" value="UniProtKB-KW"/>
</dbReference>
<comment type="function">
    <text evidence="7">The glycine cleavage system catalyzes the degradation of glycine.</text>
</comment>
<dbReference type="InterPro" id="IPR022903">
    <property type="entry name" value="GcvT_bac"/>
</dbReference>
<evidence type="ECO:0000256" key="8">
    <source>
        <dbReference type="PIRSR" id="PIRSR006487-1"/>
    </source>
</evidence>
<dbReference type="Gene3D" id="2.40.30.110">
    <property type="entry name" value="Aminomethyltransferase beta-barrel domains"/>
    <property type="match status" value="1"/>
</dbReference>
<dbReference type="AlphaFoldDB" id="A0A849SQT5"/>
<comment type="caution">
    <text evidence="11">The sequence shown here is derived from an EMBL/GenBank/DDBJ whole genome shotgun (WGS) entry which is preliminary data.</text>
</comment>
<evidence type="ECO:0000313" key="12">
    <source>
        <dbReference type="Proteomes" id="UP000580839"/>
    </source>
</evidence>
<evidence type="ECO:0000256" key="3">
    <source>
        <dbReference type="ARBA" id="ARBA00022576"/>
    </source>
</evidence>
<dbReference type="InterPro" id="IPR006223">
    <property type="entry name" value="GcvT"/>
</dbReference>
<keyword evidence="11" id="KW-0489">Methyltransferase</keyword>
<comment type="similarity">
    <text evidence="1 7">Belongs to the GcvT family.</text>
</comment>
<dbReference type="NCBIfam" id="TIGR00528">
    <property type="entry name" value="gcvT"/>
    <property type="match status" value="1"/>
</dbReference>
<protein>
    <recommendedName>
        <fullName evidence="2 7">Aminomethyltransferase</fullName>
        <ecNumber evidence="2 7">2.1.2.10</ecNumber>
    </recommendedName>
    <alternativeName>
        <fullName evidence="5 7">Glycine cleavage system T protein</fullName>
    </alternativeName>
</protein>
<dbReference type="SUPFAM" id="SSF103025">
    <property type="entry name" value="Folate-binding domain"/>
    <property type="match status" value="1"/>
</dbReference>
<feature type="domain" description="Aminomethyltransferase C-terminal" evidence="10">
    <location>
        <begin position="285"/>
        <end position="362"/>
    </location>
</feature>
<keyword evidence="4 7" id="KW-0808">Transferase</keyword>
<dbReference type="InterPro" id="IPR028896">
    <property type="entry name" value="GcvT/YgfZ/DmdA"/>
</dbReference>
<dbReference type="Pfam" id="PF08669">
    <property type="entry name" value="GCV_T_C"/>
    <property type="match status" value="1"/>
</dbReference>
<proteinExistence type="inferred from homology"/>
<evidence type="ECO:0000256" key="5">
    <source>
        <dbReference type="ARBA" id="ARBA00031395"/>
    </source>
</evidence>
<dbReference type="GO" id="GO:0005829">
    <property type="term" value="C:cytosol"/>
    <property type="evidence" value="ECO:0007669"/>
    <property type="project" value="TreeGrafter"/>
</dbReference>
<dbReference type="InterPro" id="IPR029043">
    <property type="entry name" value="GcvT/YgfZ_C"/>
</dbReference>
<dbReference type="GO" id="GO:0005960">
    <property type="term" value="C:glycine cleavage complex"/>
    <property type="evidence" value="ECO:0007669"/>
    <property type="project" value="InterPro"/>
</dbReference>
<dbReference type="FunFam" id="3.30.70.1400:FF:000001">
    <property type="entry name" value="Aminomethyltransferase"/>
    <property type="match status" value="1"/>
</dbReference>
<dbReference type="Gene3D" id="4.10.1250.10">
    <property type="entry name" value="Aminomethyltransferase fragment"/>
    <property type="match status" value="1"/>
</dbReference>
<dbReference type="EMBL" id="JABFRW010000163">
    <property type="protein sequence ID" value="NOT34994.1"/>
    <property type="molecule type" value="Genomic_DNA"/>
</dbReference>
<feature type="binding site" evidence="8">
    <location>
        <position position="199"/>
    </location>
    <ligand>
        <name>substrate</name>
    </ligand>
</feature>
<dbReference type="GO" id="GO:0019464">
    <property type="term" value="P:glycine decarboxylation via glycine cleavage system"/>
    <property type="evidence" value="ECO:0007669"/>
    <property type="project" value="UniProtKB-UniRule"/>
</dbReference>
<dbReference type="EC" id="2.1.2.10" evidence="2 7"/>
<dbReference type="HAMAP" id="MF_00259">
    <property type="entry name" value="GcvT"/>
    <property type="match status" value="1"/>
</dbReference>
<dbReference type="PANTHER" id="PTHR43757:SF2">
    <property type="entry name" value="AMINOMETHYLTRANSFERASE, MITOCHONDRIAL"/>
    <property type="match status" value="1"/>
</dbReference>
<evidence type="ECO:0000256" key="1">
    <source>
        <dbReference type="ARBA" id="ARBA00008609"/>
    </source>
</evidence>
<dbReference type="Gene3D" id="3.30.70.1400">
    <property type="entry name" value="Aminomethyltransferase beta-barrel domains"/>
    <property type="match status" value="1"/>
</dbReference>
<dbReference type="FunFam" id="4.10.1250.10:FF:000001">
    <property type="entry name" value="Aminomethyltransferase"/>
    <property type="match status" value="1"/>
</dbReference>
<dbReference type="SUPFAM" id="SSF101790">
    <property type="entry name" value="Aminomethyltransferase beta-barrel domain"/>
    <property type="match status" value="1"/>
</dbReference>
<evidence type="ECO:0000256" key="6">
    <source>
        <dbReference type="ARBA" id="ARBA00047665"/>
    </source>
</evidence>
<dbReference type="InterPro" id="IPR006222">
    <property type="entry name" value="GCVT_N"/>
</dbReference>
<sequence>MSSATTLKRTPFFEQHRAAGAKLVDFAGYEMPLRYRGDVEEHRRVRTGVGLFDVSHMGEFRVTGAGAVGFLDRAVTNDVAALEVGQALYTPICRPDGGIVDDALIYRAADHHMVVVNASNIAKDFAWLAEQCPADATLTDVSEDLALLALQGPRAAEVLRDHVPAAALVLGYYRFMIGPVFGVDAVISRTGYTGEDGFELYFHPRHAATIWEQLFSAGAPHGLEPIGLGARDTLRLEMAYMLYGNDIDDSTSPLAAGLGWTVKLGKSDFAGREVLVRQKQEGAARRLVGLEAEGRRVPRHGMAIERDGRAVGTVTSGAFGPSLERAIAMAYVDSASAALGTALEVVAGSTRIPVRTVKRPFYTQGTHR</sequence>
<dbReference type="GO" id="GO:0008483">
    <property type="term" value="F:transaminase activity"/>
    <property type="evidence" value="ECO:0007669"/>
    <property type="project" value="UniProtKB-KW"/>
</dbReference>
<dbReference type="NCBIfam" id="NF001567">
    <property type="entry name" value="PRK00389.1"/>
    <property type="match status" value="1"/>
</dbReference>
<dbReference type="GO" id="GO:0032259">
    <property type="term" value="P:methylation"/>
    <property type="evidence" value="ECO:0007669"/>
    <property type="project" value="UniProtKB-KW"/>
</dbReference>
<dbReference type="Gene3D" id="3.30.1360.120">
    <property type="entry name" value="Probable tRNA modification gtpase trme, domain 1"/>
    <property type="match status" value="1"/>
</dbReference>
<reference evidence="11 12" key="1">
    <citation type="submission" date="2020-04" db="EMBL/GenBank/DDBJ databases">
        <title>Metagenomic profiling of ammonia- and methane-oxidizing microorganisms in a Dutch drinking water treatment plant.</title>
        <authorList>
            <person name="Poghosyan L."/>
            <person name="Leucker S."/>
        </authorList>
    </citation>
    <scope>NUCLEOTIDE SEQUENCE [LARGE SCALE GENOMIC DNA]</scope>
    <source>
        <strain evidence="11">S-RSF-IL-03</strain>
    </source>
</reference>
<comment type="catalytic activity">
    <reaction evidence="6 7">
        <text>N(6)-[(R)-S(8)-aminomethyldihydrolipoyl]-L-lysyl-[protein] + (6S)-5,6,7,8-tetrahydrofolate = N(6)-[(R)-dihydrolipoyl]-L-lysyl-[protein] + (6R)-5,10-methylene-5,6,7,8-tetrahydrofolate + NH4(+)</text>
        <dbReference type="Rhea" id="RHEA:16945"/>
        <dbReference type="Rhea" id="RHEA-COMP:10475"/>
        <dbReference type="Rhea" id="RHEA-COMP:10492"/>
        <dbReference type="ChEBI" id="CHEBI:15636"/>
        <dbReference type="ChEBI" id="CHEBI:28938"/>
        <dbReference type="ChEBI" id="CHEBI:57453"/>
        <dbReference type="ChEBI" id="CHEBI:83100"/>
        <dbReference type="ChEBI" id="CHEBI:83143"/>
        <dbReference type="EC" id="2.1.2.10"/>
    </reaction>
</comment>
<name>A0A849SQT5_UNCEI</name>
<dbReference type="Pfam" id="PF01571">
    <property type="entry name" value="GCV_T"/>
    <property type="match status" value="1"/>
</dbReference>
<evidence type="ECO:0000313" key="11">
    <source>
        <dbReference type="EMBL" id="NOT34994.1"/>
    </source>
</evidence>
<gene>
    <name evidence="7 11" type="primary">gcvT</name>
    <name evidence="11" type="ORF">HOP12_12640</name>
</gene>
<comment type="subunit">
    <text evidence="7">The glycine cleavage system is composed of four proteins: P, T, L and H.</text>
</comment>
<dbReference type="PANTHER" id="PTHR43757">
    <property type="entry name" value="AMINOMETHYLTRANSFERASE"/>
    <property type="match status" value="1"/>
</dbReference>
<keyword evidence="3 7" id="KW-0032">Aminotransferase</keyword>
<evidence type="ECO:0000256" key="4">
    <source>
        <dbReference type="ARBA" id="ARBA00022679"/>
    </source>
</evidence>
<accession>A0A849SQT5</accession>
<evidence type="ECO:0000256" key="7">
    <source>
        <dbReference type="HAMAP-Rule" id="MF_00259"/>
    </source>
</evidence>
<organism evidence="11 12">
    <name type="scientific">Eiseniibacteriota bacterium</name>
    <dbReference type="NCBI Taxonomy" id="2212470"/>
    <lineage>
        <taxon>Bacteria</taxon>
        <taxon>Candidatus Eiseniibacteriota</taxon>
    </lineage>
</organism>
<evidence type="ECO:0000259" key="10">
    <source>
        <dbReference type="Pfam" id="PF08669"/>
    </source>
</evidence>
<dbReference type="Proteomes" id="UP000580839">
    <property type="component" value="Unassembled WGS sequence"/>
</dbReference>
<feature type="domain" description="GCVT N-terminal" evidence="9">
    <location>
        <begin position="13"/>
        <end position="266"/>
    </location>
</feature>
<evidence type="ECO:0000259" key="9">
    <source>
        <dbReference type="Pfam" id="PF01571"/>
    </source>
</evidence>
<dbReference type="PIRSF" id="PIRSF006487">
    <property type="entry name" value="GcvT"/>
    <property type="match status" value="1"/>
</dbReference>
<dbReference type="GO" id="GO:0004047">
    <property type="term" value="F:aminomethyltransferase activity"/>
    <property type="evidence" value="ECO:0007669"/>
    <property type="project" value="UniProtKB-UniRule"/>
</dbReference>
<dbReference type="InterPro" id="IPR013977">
    <property type="entry name" value="GcvT_C"/>
</dbReference>